<accession>A0AAV4UQ32</accession>
<feature type="non-terminal residue" evidence="1">
    <location>
        <position position="1"/>
    </location>
</feature>
<evidence type="ECO:0000313" key="2">
    <source>
        <dbReference type="Proteomes" id="UP001054837"/>
    </source>
</evidence>
<comment type="caution">
    <text evidence="1">The sequence shown here is derived from an EMBL/GenBank/DDBJ whole genome shotgun (WGS) entry which is preliminary data.</text>
</comment>
<dbReference type="AlphaFoldDB" id="A0AAV4UQ32"/>
<reference evidence="1 2" key="1">
    <citation type="submission" date="2021-06" db="EMBL/GenBank/DDBJ databases">
        <title>Caerostris darwini draft genome.</title>
        <authorList>
            <person name="Kono N."/>
            <person name="Arakawa K."/>
        </authorList>
    </citation>
    <scope>NUCLEOTIDE SEQUENCE [LARGE SCALE GENOMIC DNA]</scope>
</reference>
<dbReference type="Proteomes" id="UP001054837">
    <property type="component" value="Unassembled WGS sequence"/>
</dbReference>
<gene>
    <name evidence="1" type="ORF">CDAR_216811</name>
</gene>
<sequence length="63" mass="7448">TKLAHRLQVMLSIDLHDITEMFEELCDAVIHNARRYTTLSAEIVQERLPNYKIQELGWSQKYS</sequence>
<proteinExistence type="predicted"/>
<evidence type="ECO:0000313" key="1">
    <source>
        <dbReference type="EMBL" id="GIY59847.1"/>
    </source>
</evidence>
<organism evidence="1 2">
    <name type="scientific">Caerostris darwini</name>
    <dbReference type="NCBI Taxonomy" id="1538125"/>
    <lineage>
        <taxon>Eukaryota</taxon>
        <taxon>Metazoa</taxon>
        <taxon>Ecdysozoa</taxon>
        <taxon>Arthropoda</taxon>
        <taxon>Chelicerata</taxon>
        <taxon>Arachnida</taxon>
        <taxon>Araneae</taxon>
        <taxon>Araneomorphae</taxon>
        <taxon>Entelegynae</taxon>
        <taxon>Araneoidea</taxon>
        <taxon>Araneidae</taxon>
        <taxon>Caerostris</taxon>
    </lineage>
</organism>
<dbReference type="EMBL" id="BPLQ01011723">
    <property type="protein sequence ID" value="GIY59847.1"/>
    <property type="molecule type" value="Genomic_DNA"/>
</dbReference>
<keyword evidence="2" id="KW-1185">Reference proteome</keyword>
<protein>
    <submittedName>
        <fullName evidence="1">Uncharacterized protein</fullName>
    </submittedName>
</protein>
<name>A0AAV4UQ32_9ARAC</name>